<organism evidence="1 2">
    <name type="scientific">Ajellomyces capsulatus (strain G186AR / H82 / ATCC MYA-2454 / RMSCC 2432)</name>
    <name type="common">Darling's disease fungus</name>
    <name type="synonym">Histoplasma capsulatum</name>
    <dbReference type="NCBI Taxonomy" id="447093"/>
    <lineage>
        <taxon>Eukaryota</taxon>
        <taxon>Fungi</taxon>
        <taxon>Dikarya</taxon>
        <taxon>Ascomycota</taxon>
        <taxon>Pezizomycotina</taxon>
        <taxon>Eurotiomycetes</taxon>
        <taxon>Eurotiomycetidae</taxon>
        <taxon>Onygenales</taxon>
        <taxon>Ajellomycetaceae</taxon>
        <taxon>Histoplasma</taxon>
    </lineage>
</organism>
<name>C0NGJ8_AJECG</name>
<proteinExistence type="predicted"/>
<sequence>MFPLILAAASHCYDVGLRMVLEYDWFTARDLSSSVGNALNDAGLTNPMAPDLER</sequence>
<keyword evidence="2" id="KW-1185">Reference proteome</keyword>
<reference evidence="1" key="1">
    <citation type="submission" date="2009-02" db="EMBL/GenBank/DDBJ databases">
        <title>The Genome Sequence of Ajellomyces capsulatus strain G186AR.</title>
        <authorList>
            <consortium name="The Broad Institute Genome Sequencing Platform"/>
            <person name="Champion M."/>
            <person name="Cuomo C."/>
            <person name="Ma L.-J."/>
            <person name="Henn M.R."/>
            <person name="Sil A."/>
            <person name="Goldman B."/>
            <person name="Young S.K."/>
            <person name="Kodira C.D."/>
            <person name="Zeng Q."/>
            <person name="Koehrsen M."/>
            <person name="Alvarado L."/>
            <person name="Berlin A."/>
            <person name="Borenstein D."/>
            <person name="Chen Z."/>
            <person name="Engels R."/>
            <person name="Freedman E."/>
            <person name="Gellesch M."/>
            <person name="Goldberg J."/>
            <person name="Griggs A."/>
            <person name="Gujja S."/>
            <person name="Heiman D."/>
            <person name="Hepburn T."/>
            <person name="Howarth C."/>
            <person name="Jen D."/>
            <person name="Larson L."/>
            <person name="Lewis B."/>
            <person name="Mehta T."/>
            <person name="Park D."/>
            <person name="Pearson M."/>
            <person name="Roberts A."/>
            <person name="Saif S."/>
            <person name="Shea T."/>
            <person name="Shenoy N."/>
            <person name="Sisk P."/>
            <person name="Stolte C."/>
            <person name="Sykes S."/>
            <person name="Walk T."/>
            <person name="White J."/>
            <person name="Yandava C."/>
            <person name="Klein B."/>
            <person name="McEwen J.G."/>
            <person name="Puccia R."/>
            <person name="Goldman G.H."/>
            <person name="Felipe M.S."/>
            <person name="Nino-Vega G."/>
            <person name="San-Blas G."/>
            <person name="Taylor J."/>
            <person name="Mendoza L."/>
            <person name="Galagan J."/>
            <person name="Nusbaum C."/>
            <person name="Birren B."/>
        </authorList>
    </citation>
    <scope>NUCLEOTIDE SEQUENCE</scope>
    <source>
        <strain evidence="1">G186AR</strain>
    </source>
</reference>
<accession>C0NGJ8</accession>
<evidence type="ECO:0000313" key="1">
    <source>
        <dbReference type="EMBL" id="EEH08933.1"/>
    </source>
</evidence>
<dbReference type="Proteomes" id="UP000001631">
    <property type="component" value="Unassembled WGS sequence"/>
</dbReference>
<dbReference type="EMBL" id="GG663365">
    <property type="protein sequence ID" value="EEH08933.1"/>
    <property type="molecule type" value="Genomic_DNA"/>
</dbReference>
<protein>
    <submittedName>
        <fullName evidence="1">Uncharacterized protein</fullName>
    </submittedName>
</protein>
<dbReference type="InParanoid" id="C0NGJ8"/>
<dbReference type="AlphaFoldDB" id="C0NGJ8"/>
<dbReference type="GeneID" id="69035486"/>
<dbReference type="RefSeq" id="XP_045289414.1">
    <property type="nucleotide sequence ID" value="XM_045429519.1"/>
</dbReference>
<evidence type="ECO:0000313" key="2">
    <source>
        <dbReference type="Proteomes" id="UP000001631"/>
    </source>
</evidence>
<dbReference type="HOGENOM" id="CLU_3049780_0_0_1"/>
<gene>
    <name evidence="1" type="ORF">HCBG_02470</name>
</gene>